<proteinExistence type="predicted"/>
<organism evidence="1 2">
    <name type="scientific">Lacipirellula parvula</name>
    <dbReference type="NCBI Taxonomy" id="2650471"/>
    <lineage>
        <taxon>Bacteria</taxon>
        <taxon>Pseudomonadati</taxon>
        <taxon>Planctomycetota</taxon>
        <taxon>Planctomycetia</taxon>
        <taxon>Pirellulales</taxon>
        <taxon>Lacipirellulaceae</taxon>
        <taxon>Lacipirellula</taxon>
    </lineage>
</organism>
<protein>
    <submittedName>
        <fullName evidence="1">Uncharacterized protein</fullName>
    </submittedName>
</protein>
<gene>
    <name evidence="1" type="ORF">PLANPX_5794</name>
</gene>
<dbReference type="Proteomes" id="UP000326837">
    <property type="component" value="Chromosome"/>
</dbReference>
<accession>A0A5K7XJC1</accession>
<dbReference type="KEGG" id="lpav:PLANPX_5794"/>
<evidence type="ECO:0000313" key="1">
    <source>
        <dbReference type="EMBL" id="BBO36182.1"/>
    </source>
</evidence>
<evidence type="ECO:0000313" key="2">
    <source>
        <dbReference type="Proteomes" id="UP000326837"/>
    </source>
</evidence>
<sequence>MLRRVNSYCAAAVEVVSSWLSKSRNGLVAGMRPLTLRALKQLSRERVKASCRKISISREIILATINRSNHDDTTNTTN</sequence>
<dbReference type="EMBL" id="AP021861">
    <property type="protein sequence ID" value="BBO36182.1"/>
    <property type="molecule type" value="Genomic_DNA"/>
</dbReference>
<keyword evidence="2" id="KW-1185">Reference proteome</keyword>
<dbReference type="AlphaFoldDB" id="A0A5K7XJC1"/>
<reference evidence="2" key="1">
    <citation type="submission" date="2019-10" db="EMBL/GenBank/DDBJ databases">
        <title>Lacipirellula parvula gen. nov., sp. nov., representing a lineage of planctomycetes widespread in freshwater anoxic habitats, and description of the family Lacipirellulaceae.</title>
        <authorList>
            <person name="Dedysh S.N."/>
            <person name="Kulichevskaya I.S."/>
            <person name="Beletsky A.V."/>
            <person name="Rakitin A.L."/>
            <person name="Mardanov A.V."/>
            <person name="Ivanova A.A."/>
            <person name="Saltykova V.X."/>
            <person name="Rijpstra W.I.C."/>
            <person name="Sinninghe Damste J.S."/>
            <person name="Ravin N.V."/>
        </authorList>
    </citation>
    <scope>NUCLEOTIDE SEQUENCE [LARGE SCALE GENOMIC DNA]</scope>
    <source>
        <strain evidence="2">PX69</strain>
    </source>
</reference>
<name>A0A5K7XJC1_9BACT</name>